<keyword evidence="1 3" id="KW-0547">Nucleotide-binding</keyword>
<comment type="similarity">
    <text evidence="3">Belongs to the RecD family. RecD2 subfamily.</text>
</comment>
<proteinExistence type="inferred from homology"/>
<keyword evidence="3 5" id="KW-0347">Helicase</keyword>
<dbReference type="Gene3D" id="3.40.50.300">
    <property type="entry name" value="P-loop containing nucleotide triphosphate hydrolases"/>
    <property type="match status" value="2"/>
</dbReference>
<dbReference type="InterPro" id="IPR041451">
    <property type="entry name" value="RecD2_SH13"/>
</dbReference>
<gene>
    <name evidence="3 5" type="primary">recD2</name>
    <name evidence="5" type="ORF">XA3_06820</name>
</gene>
<dbReference type="PANTHER" id="PTHR43788">
    <property type="entry name" value="DNA2/NAM7 HELICASE FAMILY MEMBER"/>
    <property type="match status" value="1"/>
</dbReference>
<evidence type="ECO:0000259" key="4">
    <source>
        <dbReference type="SMART" id="SM00382"/>
    </source>
</evidence>
<keyword evidence="3" id="KW-0238">DNA-binding</keyword>
<evidence type="ECO:0000256" key="2">
    <source>
        <dbReference type="ARBA" id="ARBA00022840"/>
    </source>
</evidence>
<feature type="binding site" evidence="3">
    <location>
        <begin position="355"/>
        <end position="359"/>
    </location>
    <ligand>
        <name>ATP</name>
        <dbReference type="ChEBI" id="CHEBI:30616"/>
    </ligand>
</feature>
<evidence type="ECO:0000313" key="5">
    <source>
        <dbReference type="EMBL" id="BDR58241.1"/>
    </source>
</evidence>
<dbReference type="GO" id="GO:0017116">
    <property type="term" value="F:single-stranded DNA helicase activity"/>
    <property type="evidence" value="ECO:0007669"/>
    <property type="project" value="TreeGrafter"/>
</dbReference>
<dbReference type="GO" id="GO:0009338">
    <property type="term" value="C:exodeoxyribonuclease V complex"/>
    <property type="evidence" value="ECO:0007669"/>
    <property type="project" value="TreeGrafter"/>
</dbReference>
<dbReference type="InterPro" id="IPR050534">
    <property type="entry name" value="Coronavir_polyprotein_1ab"/>
</dbReference>
<organism evidence="5 6">
    <name type="scientific">Xylocopilactobacillus apicola</name>
    <dbReference type="NCBI Taxonomy" id="2932184"/>
    <lineage>
        <taxon>Bacteria</taxon>
        <taxon>Bacillati</taxon>
        <taxon>Bacillota</taxon>
        <taxon>Bacilli</taxon>
        <taxon>Lactobacillales</taxon>
        <taxon>Lactobacillaceae</taxon>
        <taxon>Xylocopilactobacillus</taxon>
    </lineage>
</organism>
<reference evidence="5 6" key="1">
    <citation type="journal article" date="2023" name="Microbiol. Spectr.">
        <title>Symbiosis of Carpenter Bees with Uncharacterized Lactic Acid Bacteria Showing NAD Auxotrophy.</title>
        <authorList>
            <person name="Kawasaki S."/>
            <person name="Ozawa K."/>
            <person name="Mori T."/>
            <person name="Yamamoto A."/>
            <person name="Ito M."/>
            <person name="Ohkuma M."/>
            <person name="Sakamoto M."/>
            <person name="Matsutani M."/>
        </authorList>
    </citation>
    <scope>NUCLEOTIDE SEQUENCE [LARGE SCALE GENOMIC DNA]</scope>
    <source>
        <strain evidence="5 6">XA3</strain>
    </source>
</reference>
<dbReference type="CDD" id="cd17933">
    <property type="entry name" value="DEXSc_RecD-like"/>
    <property type="match status" value="1"/>
</dbReference>
<dbReference type="GO" id="GO:0016787">
    <property type="term" value="F:hydrolase activity"/>
    <property type="evidence" value="ECO:0007669"/>
    <property type="project" value="UniProtKB-KW"/>
</dbReference>
<comment type="function">
    <text evidence="3">DNA-dependent ATPase and ATP-dependent 5'-3' DNA helicase. Has no activity on blunt DNA or DNA with 3'-overhangs, requires at least 10 bases of 5'-ssDNA for helicase activity.</text>
</comment>
<dbReference type="Pfam" id="PF14490">
    <property type="entry name" value="HHH_RecD2"/>
    <property type="match status" value="1"/>
</dbReference>
<dbReference type="Pfam" id="PF13538">
    <property type="entry name" value="UvrD_C_2"/>
    <property type="match status" value="1"/>
</dbReference>
<dbReference type="Gene3D" id="2.30.30.940">
    <property type="match status" value="1"/>
</dbReference>
<name>A0AAU9D779_9LACO</name>
<dbReference type="KEGG" id="xap:XA3_06820"/>
<dbReference type="SMART" id="SM00382">
    <property type="entry name" value="AAA"/>
    <property type="match status" value="1"/>
</dbReference>
<accession>A0AAU9D779</accession>
<comment type="catalytic activity">
    <reaction evidence="3">
        <text>ATP + H2O = ADP + phosphate + H(+)</text>
        <dbReference type="Rhea" id="RHEA:13065"/>
        <dbReference type="ChEBI" id="CHEBI:15377"/>
        <dbReference type="ChEBI" id="CHEBI:15378"/>
        <dbReference type="ChEBI" id="CHEBI:30616"/>
        <dbReference type="ChEBI" id="CHEBI:43474"/>
        <dbReference type="ChEBI" id="CHEBI:456216"/>
        <dbReference type="EC" id="5.6.2.3"/>
    </reaction>
</comment>
<dbReference type="InterPro" id="IPR006345">
    <property type="entry name" value="RecD2"/>
</dbReference>
<dbReference type="AlphaFoldDB" id="A0AAU9D779"/>
<keyword evidence="3" id="KW-0413">Isomerase</keyword>
<dbReference type="InterPro" id="IPR003593">
    <property type="entry name" value="AAA+_ATPase"/>
</dbReference>
<dbReference type="GO" id="GO:0003677">
    <property type="term" value="F:DNA binding"/>
    <property type="evidence" value="ECO:0007669"/>
    <property type="project" value="UniProtKB-UniRule"/>
</dbReference>
<dbReference type="Pfam" id="PF23139">
    <property type="entry name" value="OB_YrrC"/>
    <property type="match status" value="1"/>
</dbReference>
<evidence type="ECO:0000313" key="6">
    <source>
        <dbReference type="Proteomes" id="UP001321861"/>
    </source>
</evidence>
<dbReference type="GO" id="GO:0006310">
    <property type="term" value="P:DNA recombination"/>
    <property type="evidence" value="ECO:0007669"/>
    <property type="project" value="InterPro"/>
</dbReference>
<evidence type="ECO:0000256" key="3">
    <source>
        <dbReference type="HAMAP-Rule" id="MF_01488"/>
    </source>
</evidence>
<dbReference type="InterPro" id="IPR027785">
    <property type="entry name" value="UvrD-like_helicase_C"/>
</dbReference>
<dbReference type="SUPFAM" id="SSF52540">
    <property type="entry name" value="P-loop containing nucleoside triphosphate hydrolases"/>
    <property type="match status" value="1"/>
</dbReference>
<dbReference type="InterPro" id="IPR029493">
    <property type="entry name" value="RecD2-like_HHH"/>
</dbReference>
<evidence type="ECO:0000256" key="1">
    <source>
        <dbReference type="ARBA" id="ARBA00022741"/>
    </source>
</evidence>
<dbReference type="InterPro" id="IPR055446">
    <property type="entry name" value="RecD2_N_OB"/>
</dbReference>
<sequence length="784" mass="88184">MEEKQKSVTGKVKKIIFRNLKDQFFIISVNIAEISFDFGQEEIVITGTMPGLAEGLTYKFIGSLTKHPKYGQQFKAQSYEIAAEPDDPSAVVKFLVSRELPGIGEKTAQKIVDKLGVNAVDEIINNPDSLNGFRINPERKKEIREKLTEDVELNKVLLAFSRFHISQAAAIDAYNLYGLEAINILNDNPYYFLGRVPRLSFNQIDQSCKLIDLDVSESERITGALKWVASEMINRSGSTLIETERVLRNTNWVLGENSGATVNEEFVEKCLNENDEDFFSFDKDFVTTQDYSNYENEIANSINQLNHPFEENDEILNSEITEFEKKTDLQLEHYQKKAITSAFKNNLSIITGGPGTGKTTIVRAIIEIFADLHHLNLQEQESEEDSGILLTAPTGKAAKSLSDKTKFPAATIHRLLKVRDVEDRNSETDLISPDLLIIDEMSLVDTGLFAQLLRSIKTKPTVIMLGDVDQLPSVGPGQVFKDLIDSDVIPTTTLQRNFRQDLGGNIINFANLINSGEIYDSMEDNYDDLKMISAKGEEIVPALEKIVKAEIAAGTPITELQILAPMYKNKGGIFEINDSIHQLVNPQKFKINGFAVGDKVIQLENVPEKDVYNGEIGIVQRVEQLHGRRITKVLFDQEHEISYEPDELNQLTLAYAISIHKAQGSEFKTVIVTMSGRFDTMLRRNLLYTAVTRARDHLYLVGDLTTFIRAAGLPSTIRLTGLVNKLQRRLDAKVEAEEFVKHVETKVLPKVKEKPETAEKKAYVLTTENYQLIDPMIGMEQIKP</sequence>
<dbReference type="EC" id="5.6.2.3" evidence="3"/>
<feature type="domain" description="AAA+ ATPase" evidence="4">
    <location>
        <begin position="344"/>
        <end position="502"/>
    </location>
</feature>
<dbReference type="GO" id="GO:0043139">
    <property type="term" value="F:5'-3' DNA helicase activity"/>
    <property type="evidence" value="ECO:0007669"/>
    <property type="project" value="UniProtKB-UniRule"/>
</dbReference>
<dbReference type="CDD" id="cd18809">
    <property type="entry name" value="SF1_C_RecD"/>
    <property type="match status" value="1"/>
</dbReference>
<dbReference type="NCBIfam" id="TIGR01448">
    <property type="entry name" value="recD_rel"/>
    <property type="match status" value="1"/>
</dbReference>
<dbReference type="InterPro" id="IPR027417">
    <property type="entry name" value="P-loop_NTPase"/>
</dbReference>
<keyword evidence="3" id="KW-0378">Hydrolase</keyword>
<dbReference type="RefSeq" id="WP_317636157.1">
    <property type="nucleotide sequence ID" value="NZ_AP026802.1"/>
</dbReference>
<dbReference type="EMBL" id="AP026802">
    <property type="protein sequence ID" value="BDR58241.1"/>
    <property type="molecule type" value="Genomic_DNA"/>
</dbReference>
<dbReference type="HAMAP" id="MF_01488">
    <property type="entry name" value="RecD2"/>
    <property type="match status" value="1"/>
</dbReference>
<dbReference type="Pfam" id="PF18335">
    <property type="entry name" value="SH3_13"/>
    <property type="match status" value="1"/>
</dbReference>
<dbReference type="GO" id="GO:0005524">
    <property type="term" value="F:ATP binding"/>
    <property type="evidence" value="ECO:0007669"/>
    <property type="project" value="UniProtKB-UniRule"/>
</dbReference>
<protein>
    <recommendedName>
        <fullName evidence="3">ATP-dependent RecD2 DNA helicase</fullName>
        <ecNumber evidence="3">5.6.2.3</ecNumber>
    </recommendedName>
    <alternativeName>
        <fullName evidence="3">DNA 5'-3' helicase subunit RecD2</fullName>
    </alternativeName>
</protein>
<dbReference type="Pfam" id="PF13245">
    <property type="entry name" value="AAA_19"/>
    <property type="match status" value="1"/>
</dbReference>
<keyword evidence="2 3" id="KW-0067">ATP-binding</keyword>
<dbReference type="PANTHER" id="PTHR43788:SF6">
    <property type="entry name" value="DNA HELICASE B"/>
    <property type="match status" value="1"/>
</dbReference>
<dbReference type="Proteomes" id="UP001321861">
    <property type="component" value="Chromosome"/>
</dbReference>
<keyword evidence="6" id="KW-1185">Reference proteome</keyword>